<organism evidence="6 7">
    <name type="scientific">Pseudomonas abietaniphila</name>
    <dbReference type="NCBI Taxonomy" id="89065"/>
    <lineage>
        <taxon>Bacteria</taxon>
        <taxon>Pseudomonadati</taxon>
        <taxon>Pseudomonadota</taxon>
        <taxon>Gammaproteobacteria</taxon>
        <taxon>Pseudomonadales</taxon>
        <taxon>Pseudomonadaceae</taxon>
        <taxon>Pseudomonas</taxon>
    </lineage>
</organism>
<feature type="DNA-binding region" description="H-T-H motif" evidence="4">
    <location>
        <begin position="29"/>
        <end position="48"/>
    </location>
</feature>
<dbReference type="Pfam" id="PF16925">
    <property type="entry name" value="TetR_C_13"/>
    <property type="match status" value="1"/>
</dbReference>
<evidence type="ECO:0000313" key="7">
    <source>
        <dbReference type="Proteomes" id="UP000182894"/>
    </source>
</evidence>
<dbReference type="PROSITE" id="PS50977">
    <property type="entry name" value="HTH_TETR_2"/>
    <property type="match status" value="1"/>
</dbReference>
<dbReference type="InterPro" id="IPR036271">
    <property type="entry name" value="Tet_transcr_reg_TetR-rel_C_sf"/>
</dbReference>
<evidence type="ECO:0000259" key="5">
    <source>
        <dbReference type="PROSITE" id="PS50977"/>
    </source>
</evidence>
<name>A0A1G7RP36_9PSED</name>
<dbReference type="SUPFAM" id="SSF48498">
    <property type="entry name" value="Tetracyclin repressor-like, C-terminal domain"/>
    <property type="match status" value="1"/>
</dbReference>
<evidence type="ECO:0000313" key="6">
    <source>
        <dbReference type="EMBL" id="SDG12578.1"/>
    </source>
</evidence>
<dbReference type="InterPro" id="IPR011075">
    <property type="entry name" value="TetR_C"/>
</dbReference>
<reference evidence="7" key="1">
    <citation type="submission" date="2016-10" db="EMBL/GenBank/DDBJ databases">
        <authorList>
            <person name="Varghese N."/>
            <person name="Submissions S."/>
        </authorList>
    </citation>
    <scope>NUCLEOTIDE SEQUENCE [LARGE SCALE GENOMIC DNA]</scope>
    <source>
        <strain evidence="7">ATCC 700689</strain>
    </source>
</reference>
<dbReference type="InterPro" id="IPR009057">
    <property type="entry name" value="Homeodomain-like_sf"/>
</dbReference>
<dbReference type="PANTHER" id="PTHR47506:SF1">
    <property type="entry name" value="HTH-TYPE TRANSCRIPTIONAL REGULATOR YJDC"/>
    <property type="match status" value="1"/>
</dbReference>
<gene>
    <name evidence="6" type="ORF">SAMN05216605_101212</name>
</gene>
<dbReference type="Proteomes" id="UP000182894">
    <property type="component" value="Unassembled WGS sequence"/>
</dbReference>
<dbReference type="OrthoDB" id="270177at2"/>
<dbReference type="Pfam" id="PF00440">
    <property type="entry name" value="TetR_N"/>
    <property type="match status" value="1"/>
</dbReference>
<dbReference type="Gene3D" id="1.10.357.10">
    <property type="entry name" value="Tetracycline Repressor, domain 2"/>
    <property type="match status" value="1"/>
</dbReference>
<keyword evidence="3" id="KW-0804">Transcription</keyword>
<dbReference type="SUPFAM" id="SSF46689">
    <property type="entry name" value="Homeodomain-like"/>
    <property type="match status" value="1"/>
</dbReference>
<keyword evidence="2 4" id="KW-0238">DNA-binding</keyword>
<dbReference type="RefSeq" id="WP_074749550.1">
    <property type="nucleotide sequence ID" value="NZ_FNCO01000001.1"/>
</dbReference>
<dbReference type="InterPro" id="IPR001647">
    <property type="entry name" value="HTH_TetR"/>
</dbReference>
<protein>
    <submittedName>
        <fullName evidence="6">Transcriptional regulator, TetR family</fullName>
    </submittedName>
</protein>
<sequence>MARPREFDEEQALNAAVEVFREHGFEGTSAVMLTESMRIGRQSLYATFGDKWNLYLAALRHYSSSEVTAHLATVRGQSDGYAGIAAFLDRVVHEAHRGCLGIGSICEFGDTESEISQIRQTMGSVLRNGVAEQVRIAQSEGHISPDLDPESVVDFLLASVTGIRIAARGGADQAHLASLKEMALRALR</sequence>
<dbReference type="PANTHER" id="PTHR47506">
    <property type="entry name" value="TRANSCRIPTIONAL REGULATORY PROTEIN"/>
    <property type="match status" value="1"/>
</dbReference>
<dbReference type="STRING" id="89065.SAMN05216605_101212"/>
<keyword evidence="1" id="KW-0805">Transcription regulation</keyword>
<feature type="domain" description="HTH tetR-type" evidence="5">
    <location>
        <begin position="6"/>
        <end position="66"/>
    </location>
</feature>
<dbReference type="EMBL" id="FNCO01000001">
    <property type="protein sequence ID" value="SDG12578.1"/>
    <property type="molecule type" value="Genomic_DNA"/>
</dbReference>
<accession>A0A1G7RP36</accession>
<evidence type="ECO:0000256" key="3">
    <source>
        <dbReference type="ARBA" id="ARBA00023163"/>
    </source>
</evidence>
<keyword evidence="7" id="KW-1185">Reference proteome</keyword>
<proteinExistence type="predicted"/>
<dbReference type="Gene3D" id="1.10.10.60">
    <property type="entry name" value="Homeodomain-like"/>
    <property type="match status" value="1"/>
</dbReference>
<dbReference type="GO" id="GO:0003677">
    <property type="term" value="F:DNA binding"/>
    <property type="evidence" value="ECO:0007669"/>
    <property type="project" value="UniProtKB-UniRule"/>
</dbReference>
<dbReference type="AlphaFoldDB" id="A0A1G7RP36"/>
<evidence type="ECO:0000256" key="2">
    <source>
        <dbReference type="ARBA" id="ARBA00023125"/>
    </source>
</evidence>
<evidence type="ECO:0000256" key="1">
    <source>
        <dbReference type="ARBA" id="ARBA00023015"/>
    </source>
</evidence>
<evidence type="ECO:0000256" key="4">
    <source>
        <dbReference type="PROSITE-ProRule" id="PRU00335"/>
    </source>
</evidence>